<dbReference type="AlphaFoldDB" id="A0A167JGK5"/>
<evidence type="ECO:0000256" key="1">
    <source>
        <dbReference type="SAM" id="Phobius"/>
    </source>
</evidence>
<keyword evidence="1" id="KW-0472">Membrane</keyword>
<dbReference type="PANTHER" id="PTHR23024:SF242">
    <property type="entry name" value="ALPHA_BETA HYDROLASE FOLD-3 DOMAIN-CONTAINING PROTEIN-RELATED"/>
    <property type="match status" value="1"/>
</dbReference>
<accession>A0A167JGK5</accession>
<evidence type="ECO:0000313" key="3">
    <source>
        <dbReference type="EMBL" id="KZO93575.1"/>
    </source>
</evidence>
<dbReference type="InterPro" id="IPR013094">
    <property type="entry name" value="AB_hydrolase_3"/>
</dbReference>
<sequence>MSLLLWLKKAFLYAHLKLHFGIFNLFLHVILFRRIREMRRLYHAQHLTISGTNGRGQLKIDLYSPPFAGAHHTPGPKPVHINLHGGGFCLDLHGTDARFCALVAKEVRCYVVDADYRMAPDHPFPAAFEDAQRVLDWVRANEAGMFDMGRITLGGFSAGGNLALALVGTAEEHVQGVVAFYPPTDCTIPYRLKPIPDGQPPIGRGRMVSHEEGDRILAAYLFGLPTPWTREMLADPRMSPRFAPPENFPDKGRTMIVSCEYDYLGEEGREMGRVLEEAGRGPEVLWMEGMGHGFDQLCAEGSEDARVRDEVWEKAVKVIGRAQA</sequence>
<dbReference type="Pfam" id="PF07859">
    <property type="entry name" value="Abhydrolase_3"/>
    <property type="match status" value="1"/>
</dbReference>
<protein>
    <submittedName>
        <fullName evidence="3">Alpha/beta-hydrolase</fullName>
    </submittedName>
</protein>
<dbReference type="OrthoDB" id="408631at2759"/>
<feature type="domain" description="Alpha/beta hydrolase fold-3" evidence="2">
    <location>
        <begin position="81"/>
        <end position="294"/>
    </location>
</feature>
<name>A0A167JGK5_CALVF</name>
<dbReference type="GO" id="GO:0016787">
    <property type="term" value="F:hydrolase activity"/>
    <property type="evidence" value="ECO:0007669"/>
    <property type="project" value="UniProtKB-KW"/>
</dbReference>
<dbReference type="InterPro" id="IPR050466">
    <property type="entry name" value="Carboxylest/Gibb_receptor"/>
</dbReference>
<dbReference type="Proteomes" id="UP000076738">
    <property type="component" value="Unassembled WGS sequence"/>
</dbReference>
<keyword evidence="1" id="KW-1133">Transmembrane helix</keyword>
<keyword evidence="4" id="KW-1185">Reference proteome</keyword>
<dbReference type="InterPro" id="IPR029058">
    <property type="entry name" value="AB_hydrolase_fold"/>
</dbReference>
<feature type="transmembrane region" description="Helical" evidence="1">
    <location>
        <begin position="12"/>
        <end position="32"/>
    </location>
</feature>
<keyword evidence="1" id="KW-0812">Transmembrane</keyword>
<dbReference type="EMBL" id="KV417300">
    <property type="protein sequence ID" value="KZO93575.1"/>
    <property type="molecule type" value="Genomic_DNA"/>
</dbReference>
<dbReference type="SUPFAM" id="SSF53474">
    <property type="entry name" value="alpha/beta-Hydrolases"/>
    <property type="match status" value="1"/>
</dbReference>
<reference evidence="3 4" key="1">
    <citation type="journal article" date="2016" name="Mol. Biol. Evol.">
        <title>Comparative Genomics of Early-Diverging Mushroom-Forming Fungi Provides Insights into the Origins of Lignocellulose Decay Capabilities.</title>
        <authorList>
            <person name="Nagy L.G."/>
            <person name="Riley R."/>
            <person name="Tritt A."/>
            <person name="Adam C."/>
            <person name="Daum C."/>
            <person name="Floudas D."/>
            <person name="Sun H."/>
            <person name="Yadav J.S."/>
            <person name="Pangilinan J."/>
            <person name="Larsson K.H."/>
            <person name="Matsuura K."/>
            <person name="Barry K."/>
            <person name="Labutti K."/>
            <person name="Kuo R."/>
            <person name="Ohm R.A."/>
            <person name="Bhattacharya S.S."/>
            <person name="Shirouzu T."/>
            <person name="Yoshinaga Y."/>
            <person name="Martin F.M."/>
            <person name="Grigoriev I.V."/>
            <person name="Hibbett D.S."/>
        </authorList>
    </citation>
    <scope>NUCLEOTIDE SEQUENCE [LARGE SCALE GENOMIC DNA]</scope>
    <source>
        <strain evidence="3 4">TUFC12733</strain>
    </source>
</reference>
<dbReference type="PANTHER" id="PTHR23024">
    <property type="entry name" value="ARYLACETAMIDE DEACETYLASE"/>
    <property type="match status" value="1"/>
</dbReference>
<dbReference type="Gene3D" id="3.40.50.1820">
    <property type="entry name" value="alpha/beta hydrolase"/>
    <property type="match status" value="1"/>
</dbReference>
<dbReference type="STRING" id="1330018.A0A167JGK5"/>
<gene>
    <name evidence="3" type="ORF">CALVIDRAFT_529318</name>
</gene>
<keyword evidence="3" id="KW-0378">Hydrolase</keyword>
<proteinExistence type="predicted"/>
<evidence type="ECO:0000313" key="4">
    <source>
        <dbReference type="Proteomes" id="UP000076738"/>
    </source>
</evidence>
<evidence type="ECO:0000259" key="2">
    <source>
        <dbReference type="Pfam" id="PF07859"/>
    </source>
</evidence>
<organism evidence="3 4">
    <name type="scientific">Calocera viscosa (strain TUFC12733)</name>
    <dbReference type="NCBI Taxonomy" id="1330018"/>
    <lineage>
        <taxon>Eukaryota</taxon>
        <taxon>Fungi</taxon>
        <taxon>Dikarya</taxon>
        <taxon>Basidiomycota</taxon>
        <taxon>Agaricomycotina</taxon>
        <taxon>Dacrymycetes</taxon>
        <taxon>Dacrymycetales</taxon>
        <taxon>Dacrymycetaceae</taxon>
        <taxon>Calocera</taxon>
    </lineage>
</organism>